<dbReference type="EMBL" id="WIND01000004">
    <property type="protein sequence ID" value="MSU89471.1"/>
    <property type="molecule type" value="Genomic_DNA"/>
</dbReference>
<organism evidence="6 7">
    <name type="scientific">Halovulum marinum</name>
    <dbReference type="NCBI Taxonomy" id="2662447"/>
    <lineage>
        <taxon>Bacteria</taxon>
        <taxon>Pseudomonadati</taxon>
        <taxon>Pseudomonadota</taxon>
        <taxon>Alphaproteobacteria</taxon>
        <taxon>Rhodobacterales</taxon>
        <taxon>Paracoccaceae</taxon>
        <taxon>Halovulum</taxon>
    </lineage>
</organism>
<keyword evidence="2" id="KW-0805">Transcription regulation</keyword>
<proteinExistence type="inferred from homology"/>
<evidence type="ECO:0000256" key="1">
    <source>
        <dbReference type="ARBA" id="ARBA00009437"/>
    </source>
</evidence>
<evidence type="ECO:0000259" key="5">
    <source>
        <dbReference type="PROSITE" id="PS50931"/>
    </source>
</evidence>
<evidence type="ECO:0000256" key="3">
    <source>
        <dbReference type="ARBA" id="ARBA00023125"/>
    </source>
</evidence>
<dbReference type="Gene3D" id="1.10.10.10">
    <property type="entry name" value="Winged helix-like DNA-binding domain superfamily/Winged helix DNA-binding domain"/>
    <property type="match status" value="1"/>
</dbReference>
<dbReference type="GO" id="GO:0003700">
    <property type="term" value="F:DNA-binding transcription factor activity"/>
    <property type="evidence" value="ECO:0007669"/>
    <property type="project" value="InterPro"/>
</dbReference>
<evidence type="ECO:0000256" key="4">
    <source>
        <dbReference type="ARBA" id="ARBA00023163"/>
    </source>
</evidence>
<dbReference type="InterPro" id="IPR000847">
    <property type="entry name" value="LysR_HTH_N"/>
</dbReference>
<keyword evidence="7" id="KW-1185">Reference proteome</keyword>
<dbReference type="SUPFAM" id="SSF46785">
    <property type="entry name" value="Winged helix' DNA-binding domain"/>
    <property type="match status" value="1"/>
</dbReference>
<name>A0A6L5YYT4_9RHOB</name>
<dbReference type="InterPro" id="IPR036388">
    <property type="entry name" value="WH-like_DNA-bd_sf"/>
</dbReference>
<comment type="similarity">
    <text evidence="1">Belongs to the LysR transcriptional regulatory family.</text>
</comment>
<dbReference type="FunFam" id="1.10.10.10:FF:000001">
    <property type="entry name" value="LysR family transcriptional regulator"/>
    <property type="match status" value="1"/>
</dbReference>
<dbReference type="Pfam" id="PF03466">
    <property type="entry name" value="LysR_substrate"/>
    <property type="match status" value="1"/>
</dbReference>
<dbReference type="Proteomes" id="UP000474957">
    <property type="component" value="Unassembled WGS sequence"/>
</dbReference>
<comment type="caution">
    <text evidence="6">The sequence shown here is derived from an EMBL/GenBank/DDBJ whole genome shotgun (WGS) entry which is preliminary data.</text>
</comment>
<evidence type="ECO:0000313" key="7">
    <source>
        <dbReference type="Proteomes" id="UP000474957"/>
    </source>
</evidence>
<keyword evidence="3" id="KW-0238">DNA-binding</keyword>
<accession>A0A6L5YYT4</accession>
<dbReference type="RefSeq" id="WP_154445953.1">
    <property type="nucleotide sequence ID" value="NZ_WIND01000004.1"/>
</dbReference>
<evidence type="ECO:0000313" key="6">
    <source>
        <dbReference type="EMBL" id="MSU89471.1"/>
    </source>
</evidence>
<gene>
    <name evidence="6" type="ORF">GE300_07560</name>
</gene>
<dbReference type="PANTHER" id="PTHR30346:SF0">
    <property type="entry name" value="HCA OPERON TRANSCRIPTIONAL ACTIVATOR HCAR"/>
    <property type="match status" value="1"/>
</dbReference>
<dbReference type="GO" id="GO:0032993">
    <property type="term" value="C:protein-DNA complex"/>
    <property type="evidence" value="ECO:0007669"/>
    <property type="project" value="TreeGrafter"/>
</dbReference>
<reference evidence="6 7" key="1">
    <citation type="submission" date="2019-10" db="EMBL/GenBank/DDBJ databases">
        <title>Cognatihalovulum marinum gen. nov. sp. nov., a new member of the family Rhodobacteraceae isolated from deep seawater of the Northwest Indian Ocean.</title>
        <authorList>
            <person name="Ruan C."/>
            <person name="Wang J."/>
            <person name="Zheng X."/>
            <person name="Song L."/>
            <person name="Zhu Y."/>
            <person name="Huang Y."/>
            <person name="Lu Z."/>
            <person name="Du W."/>
            <person name="Huang L."/>
            <person name="Dai X."/>
        </authorList>
    </citation>
    <scope>NUCLEOTIDE SEQUENCE [LARGE SCALE GENOMIC DNA]</scope>
    <source>
        <strain evidence="6 7">2CG4</strain>
    </source>
</reference>
<dbReference type="SUPFAM" id="SSF53850">
    <property type="entry name" value="Periplasmic binding protein-like II"/>
    <property type="match status" value="1"/>
</dbReference>
<dbReference type="GO" id="GO:0003677">
    <property type="term" value="F:DNA binding"/>
    <property type="evidence" value="ECO:0007669"/>
    <property type="project" value="UniProtKB-KW"/>
</dbReference>
<sequence length="304" mass="33110">MDIDQIRCFVAVADRLHFGRAAQAPDMLPASLGRQIRLLEERLQTRLFLRTTRSVALTEAGATLLADARALIAQAERFERRGRGLRRPEPAALRVGAIDSDAAGLMPQLLQLVRAAHPGLEIRLVERKTIHLLPKLLSGSLDIAICRPPEVRDPRLSFRTLFCETAVVALPERHPLADRPALDVAELADAPLIVPDRRSRPHSHDLTIRLLLDAGLTARIAQVAEEKHTIVGLVATGTGLAIVPRWTARPGVPGVRFVPLSVRGGAPRVTLALAAAWARGARDPMRDAFLAVLEAHLPALERSA</sequence>
<dbReference type="InterPro" id="IPR036390">
    <property type="entry name" value="WH_DNA-bd_sf"/>
</dbReference>
<dbReference type="InterPro" id="IPR005119">
    <property type="entry name" value="LysR_subst-bd"/>
</dbReference>
<protein>
    <submittedName>
        <fullName evidence="6">LysR family transcriptional regulator</fullName>
    </submittedName>
</protein>
<dbReference type="PANTHER" id="PTHR30346">
    <property type="entry name" value="TRANSCRIPTIONAL DUAL REGULATOR HCAR-RELATED"/>
    <property type="match status" value="1"/>
</dbReference>
<dbReference type="AlphaFoldDB" id="A0A6L5YYT4"/>
<dbReference type="Pfam" id="PF00126">
    <property type="entry name" value="HTH_1"/>
    <property type="match status" value="1"/>
</dbReference>
<keyword evidence="4" id="KW-0804">Transcription</keyword>
<dbReference type="PROSITE" id="PS50931">
    <property type="entry name" value="HTH_LYSR"/>
    <property type="match status" value="1"/>
</dbReference>
<evidence type="ECO:0000256" key="2">
    <source>
        <dbReference type="ARBA" id="ARBA00023015"/>
    </source>
</evidence>
<feature type="domain" description="HTH lysR-type" evidence="5">
    <location>
        <begin position="1"/>
        <end position="58"/>
    </location>
</feature>
<dbReference type="Gene3D" id="3.40.190.10">
    <property type="entry name" value="Periplasmic binding protein-like II"/>
    <property type="match status" value="2"/>
</dbReference>
<dbReference type="CDD" id="cd08414">
    <property type="entry name" value="PBP2_LTTR_aromatics_like"/>
    <property type="match status" value="1"/>
</dbReference>